<evidence type="ECO:0000313" key="3">
    <source>
        <dbReference type="EMBL" id="KAL1862521.1"/>
    </source>
</evidence>
<gene>
    <name evidence="3" type="ORF">VTK73DRAFT_6754</name>
</gene>
<feature type="compositionally biased region" description="Low complexity" evidence="1">
    <location>
        <begin position="49"/>
        <end position="58"/>
    </location>
</feature>
<dbReference type="Proteomes" id="UP001586593">
    <property type="component" value="Unassembled WGS sequence"/>
</dbReference>
<proteinExistence type="predicted"/>
<dbReference type="PANTHER" id="PTHR35587">
    <property type="entry name" value="EXPRESSED PROTEIN"/>
    <property type="match status" value="1"/>
</dbReference>
<evidence type="ECO:0000256" key="2">
    <source>
        <dbReference type="SAM" id="Phobius"/>
    </source>
</evidence>
<protein>
    <submittedName>
        <fullName evidence="3">Uncharacterized protein</fullName>
    </submittedName>
</protein>
<feature type="transmembrane region" description="Helical" evidence="2">
    <location>
        <begin position="164"/>
        <end position="186"/>
    </location>
</feature>
<evidence type="ECO:0000256" key="1">
    <source>
        <dbReference type="SAM" id="MobiDB-lite"/>
    </source>
</evidence>
<keyword evidence="4" id="KW-1185">Reference proteome</keyword>
<feature type="compositionally biased region" description="Basic residues" evidence="1">
    <location>
        <begin position="59"/>
        <end position="68"/>
    </location>
</feature>
<organism evidence="3 4">
    <name type="scientific">Phialemonium thermophilum</name>
    <dbReference type="NCBI Taxonomy" id="223376"/>
    <lineage>
        <taxon>Eukaryota</taxon>
        <taxon>Fungi</taxon>
        <taxon>Dikarya</taxon>
        <taxon>Ascomycota</taxon>
        <taxon>Pezizomycotina</taxon>
        <taxon>Sordariomycetes</taxon>
        <taxon>Sordariomycetidae</taxon>
        <taxon>Cephalothecales</taxon>
        <taxon>Cephalothecaceae</taxon>
        <taxon>Phialemonium</taxon>
    </lineage>
</organism>
<keyword evidence="2" id="KW-0472">Membrane</keyword>
<name>A0ABR3WI08_9PEZI</name>
<feature type="region of interest" description="Disordered" evidence="1">
    <location>
        <begin position="1"/>
        <end position="85"/>
    </location>
</feature>
<evidence type="ECO:0000313" key="4">
    <source>
        <dbReference type="Proteomes" id="UP001586593"/>
    </source>
</evidence>
<comment type="caution">
    <text evidence="3">The sequence shown here is derived from an EMBL/GenBank/DDBJ whole genome shotgun (WGS) entry which is preliminary data.</text>
</comment>
<sequence>MASHSTVPTAATIPDGPRPRGGDVSDMPGRTIKGDLLVDLPRQLDDSTSEVASSTTSSGRRRRRRSKKALAPAGGKMSAPPVHPRISETKPVRLQLGLNLDVELELKARLQGDVSLTLLAEKKPAPRPSPELQLDADGVARKEELFYLRLGTLRLRQRWIDREVSESLTAMVAFGMALGGFVLGFVTSRVLDSILLQVG</sequence>
<keyword evidence="2" id="KW-1133">Transmembrane helix</keyword>
<reference evidence="3 4" key="1">
    <citation type="journal article" date="2024" name="Commun. Biol.">
        <title>Comparative genomic analysis of thermophilic fungi reveals convergent evolutionary adaptations and gene losses.</title>
        <authorList>
            <person name="Steindorff A.S."/>
            <person name="Aguilar-Pontes M.V."/>
            <person name="Robinson A.J."/>
            <person name="Andreopoulos B."/>
            <person name="LaButti K."/>
            <person name="Kuo A."/>
            <person name="Mondo S."/>
            <person name="Riley R."/>
            <person name="Otillar R."/>
            <person name="Haridas S."/>
            <person name="Lipzen A."/>
            <person name="Grimwood J."/>
            <person name="Schmutz J."/>
            <person name="Clum A."/>
            <person name="Reid I.D."/>
            <person name="Moisan M.C."/>
            <person name="Butler G."/>
            <person name="Nguyen T.T.M."/>
            <person name="Dewar K."/>
            <person name="Conant G."/>
            <person name="Drula E."/>
            <person name="Henrissat B."/>
            <person name="Hansel C."/>
            <person name="Singer S."/>
            <person name="Hutchinson M.I."/>
            <person name="de Vries R.P."/>
            <person name="Natvig D.O."/>
            <person name="Powell A.J."/>
            <person name="Tsang A."/>
            <person name="Grigoriev I.V."/>
        </authorList>
    </citation>
    <scope>NUCLEOTIDE SEQUENCE [LARGE SCALE GENOMIC DNA]</scope>
    <source>
        <strain evidence="3 4">ATCC 24622</strain>
    </source>
</reference>
<accession>A0ABR3WI08</accession>
<dbReference type="PANTHER" id="PTHR35587:SF4">
    <property type="match status" value="1"/>
</dbReference>
<keyword evidence="2" id="KW-0812">Transmembrane</keyword>
<dbReference type="EMBL" id="JAZHXJ010000395">
    <property type="protein sequence ID" value="KAL1862521.1"/>
    <property type="molecule type" value="Genomic_DNA"/>
</dbReference>